<evidence type="ECO:0000313" key="12">
    <source>
        <dbReference type="Proteomes" id="UP000293589"/>
    </source>
</evidence>
<feature type="transmembrane region" description="Helical" evidence="10">
    <location>
        <begin position="6"/>
        <end position="24"/>
    </location>
</feature>
<evidence type="ECO:0000256" key="1">
    <source>
        <dbReference type="ARBA" id="ARBA00004141"/>
    </source>
</evidence>
<sequence>MPSQFIDWAALAAAVIAFAALWHLKRTRTAGFGLRVIIATVLGIALGLVAQGHTQYVGVFGVIWSQVIAALVVPLLLFSVFSSVTNLGDSLRLRGMAVKTVVFLLLNTLTASLLTLGLASAFRIGVGFQFAMPTDYQQREVPGVIDTIINLFPSNLMANWSANQVVPVVLFSLLAAVAYTAVASTDSGRETVKPFKAVIDAGDAVLSKATQIIVGFTPYAVLSLIASAVGDNDILTLLPLLAVLGVAYLSMAIQMFVVQPLILTAATRLSPLRFFRMFWPAGMVAFTSESSIGTIPVTVRQLRSAGVPEDTAAFVAGLGANLGMPGCAGMWPTLLAVFAINAQGLDYTPWQYLMIVVLTLLVSIGTVGVPGTATITATSLFAAAGLPIPFIAIAQPISQIVDMGRTALNVAGAANTAVIVAASERQLDLDAYRGLAGATDGNADGHSPADPDQDDADTAEASAAEPSAEGDAASVAPTPVASGVPQLRLARPVEQDDEMCGIGLSGRR</sequence>
<feature type="transmembrane region" description="Helical" evidence="10">
    <location>
        <begin position="352"/>
        <end position="369"/>
    </location>
</feature>
<dbReference type="GO" id="GO:0005886">
    <property type="term" value="C:plasma membrane"/>
    <property type="evidence" value="ECO:0007669"/>
    <property type="project" value="TreeGrafter"/>
</dbReference>
<feature type="compositionally biased region" description="Low complexity" evidence="9">
    <location>
        <begin position="459"/>
        <end position="474"/>
    </location>
</feature>
<feature type="transmembrane region" description="Helical" evidence="10">
    <location>
        <begin position="234"/>
        <end position="257"/>
    </location>
</feature>
<evidence type="ECO:0000256" key="4">
    <source>
        <dbReference type="ARBA" id="ARBA00022448"/>
    </source>
</evidence>
<dbReference type="Pfam" id="PF00375">
    <property type="entry name" value="SDF"/>
    <property type="match status" value="1"/>
</dbReference>
<evidence type="ECO:0000313" key="11">
    <source>
        <dbReference type="EMBL" id="QAY32424.1"/>
    </source>
</evidence>
<name>A0A4P6DV20_9BIFI</name>
<feature type="transmembrane region" description="Helical" evidence="10">
    <location>
        <begin position="31"/>
        <end position="50"/>
    </location>
</feature>
<feature type="region of interest" description="Disordered" evidence="9">
    <location>
        <begin position="439"/>
        <end position="508"/>
    </location>
</feature>
<dbReference type="EMBL" id="CP035464">
    <property type="protein sequence ID" value="QAY32424.1"/>
    <property type="molecule type" value="Genomic_DNA"/>
</dbReference>
<evidence type="ECO:0000256" key="3">
    <source>
        <dbReference type="ARBA" id="ARBA00022031"/>
    </source>
</evidence>
<dbReference type="RefSeq" id="WP_129236936.1">
    <property type="nucleotide sequence ID" value="NZ_CP035464.1"/>
</dbReference>
<feature type="transmembrane region" description="Helical" evidence="10">
    <location>
        <begin position="56"/>
        <end position="81"/>
    </location>
</feature>
<feature type="transmembrane region" description="Helical" evidence="10">
    <location>
        <begin position="311"/>
        <end position="340"/>
    </location>
</feature>
<dbReference type="PANTHER" id="PTHR42865:SF5">
    <property type="entry name" value="L-CYSTINE TRANSPORTER TCYP"/>
    <property type="match status" value="1"/>
</dbReference>
<gene>
    <name evidence="11" type="ORF">ESN35_02470</name>
</gene>
<protein>
    <recommendedName>
        <fullName evidence="3">L-cystine uptake protein TcyP</fullName>
    </recommendedName>
    <alternativeName>
        <fullName evidence="8">Transporter of cystine TcyP</fullName>
    </alternativeName>
</protein>
<feature type="transmembrane region" description="Helical" evidence="10">
    <location>
        <begin position="101"/>
        <end position="122"/>
    </location>
</feature>
<dbReference type="Proteomes" id="UP000293589">
    <property type="component" value="Chromosome"/>
</dbReference>
<evidence type="ECO:0000256" key="7">
    <source>
        <dbReference type="ARBA" id="ARBA00023136"/>
    </source>
</evidence>
<dbReference type="InterPro" id="IPR001991">
    <property type="entry name" value="Na-dicarboxylate_symporter"/>
</dbReference>
<comment type="similarity">
    <text evidence="2">Belongs to the dicarboxylate/amino acid:cation symporter (DAACS) (TC 2.A.23) family.</text>
</comment>
<dbReference type="InterPro" id="IPR036458">
    <property type="entry name" value="Na:dicarbo_symporter_sf"/>
</dbReference>
<dbReference type="AlphaFoldDB" id="A0A4P6DV20"/>
<dbReference type="Gene3D" id="1.10.3860.10">
    <property type="entry name" value="Sodium:dicarboxylate symporter"/>
    <property type="match status" value="1"/>
</dbReference>
<evidence type="ECO:0000256" key="8">
    <source>
        <dbReference type="ARBA" id="ARBA00031293"/>
    </source>
</evidence>
<organism evidence="11 12">
    <name type="scientific">Bifidobacterium pullorum subsp. gallinarum</name>
    <dbReference type="NCBI Taxonomy" id="78344"/>
    <lineage>
        <taxon>Bacteria</taxon>
        <taxon>Bacillati</taxon>
        <taxon>Actinomycetota</taxon>
        <taxon>Actinomycetes</taxon>
        <taxon>Bifidobacteriales</taxon>
        <taxon>Bifidobacteriaceae</taxon>
        <taxon>Bifidobacterium</taxon>
    </lineage>
</organism>
<dbReference type="KEGG" id="bgx:ESN35_02470"/>
<keyword evidence="7 10" id="KW-0472">Membrane</keyword>
<feature type="transmembrane region" description="Helical" evidence="10">
    <location>
        <begin position="375"/>
        <end position="394"/>
    </location>
</feature>
<reference evidence="11 12" key="1">
    <citation type="submission" date="2019-01" db="EMBL/GenBank/DDBJ databases">
        <title>Complete genome sequence of Bifidobacterium gallinarum CACC 514.</title>
        <authorList>
            <person name="Jung M."/>
        </authorList>
    </citation>
    <scope>NUCLEOTIDE SEQUENCE [LARGE SCALE GENOMIC DNA]</scope>
    <source>
        <strain evidence="11 12">CACC 514</strain>
    </source>
</reference>
<evidence type="ECO:0000256" key="6">
    <source>
        <dbReference type="ARBA" id="ARBA00022989"/>
    </source>
</evidence>
<dbReference type="SUPFAM" id="SSF118215">
    <property type="entry name" value="Proton glutamate symport protein"/>
    <property type="match status" value="1"/>
</dbReference>
<comment type="subcellular location">
    <subcellularLocation>
        <location evidence="1">Membrane</location>
        <topology evidence="1">Multi-pass membrane protein</topology>
    </subcellularLocation>
</comment>
<dbReference type="PANTHER" id="PTHR42865">
    <property type="entry name" value="PROTON/GLUTAMATE-ASPARTATE SYMPORTER"/>
    <property type="match status" value="1"/>
</dbReference>
<accession>A0A4P6DV20</accession>
<evidence type="ECO:0000256" key="5">
    <source>
        <dbReference type="ARBA" id="ARBA00022692"/>
    </source>
</evidence>
<dbReference type="GO" id="GO:0015184">
    <property type="term" value="F:L-cystine transmembrane transporter activity"/>
    <property type="evidence" value="ECO:0007669"/>
    <property type="project" value="TreeGrafter"/>
</dbReference>
<keyword evidence="4" id="KW-0813">Transport</keyword>
<feature type="transmembrane region" description="Helical" evidence="10">
    <location>
        <begin position="205"/>
        <end position="228"/>
    </location>
</feature>
<dbReference type="PRINTS" id="PR00173">
    <property type="entry name" value="EDTRNSPORT"/>
</dbReference>
<evidence type="ECO:0000256" key="2">
    <source>
        <dbReference type="ARBA" id="ARBA00006148"/>
    </source>
</evidence>
<dbReference type="STRING" id="78344.BIGA_0422"/>
<keyword evidence="5 10" id="KW-0812">Transmembrane</keyword>
<feature type="transmembrane region" description="Helical" evidence="10">
    <location>
        <begin position="165"/>
        <end position="184"/>
    </location>
</feature>
<evidence type="ECO:0000256" key="9">
    <source>
        <dbReference type="SAM" id="MobiDB-lite"/>
    </source>
</evidence>
<evidence type="ECO:0000256" key="10">
    <source>
        <dbReference type="SAM" id="Phobius"/>
    </source>
</evidence>
<dbReference type="GO" id="GO:0015293">
    <property type="term" value="F:symporter activity"/>
    <property type="evidence" value="ECO:0007669"/>
    <property type="project" value="InterPro"/>
</dbReference>
<proteinExistence type="inferred from homology"/>
<keyword evidence="6 10" id="KW-1133">Transmembrane helix</keyword>